<evidence type="ECO:0000259" key="1">
    <source>
        <dbReference type="Pfam" id="PF21762"/>
    </source>
</evidence>
<gene>
    <name evidence="2" type="ORF">B9G98_01338</name>
</gene>
<dbReference type="AlphaFoldDB" id="A0A2T0FFF4"/>
<evidence type="ECO:0000313" key="3">
    <source>
        <dbReference type="Proteomes" id="UP000238350"/>
    </source>
</evidence>
<dbReference type="InterPro" id="IPR040151">
    <property type="entry name" value="Gfd2/YDR514C-like"/>
</dbReference>
<dbReference type="GO" id="GO:0005634">
    <property type="term" value="C:nucleus"/>
    <property type="evidence" value="ECO:0007669"/>
    <property type="project" value="TreeGrafter"/>
</dbReference>
<dbReference type="OrthoDB" id="5953249at2759"/>
<dbReference type="STRING" id="45607.A0A2T0FFF4"/>
<dbReference type="SUPFAM" id="SSF53098">
    <property type="entry name" value="Ribonuclease H-like"/>
    <property type="match status" value="1"/>
</dbReference>
<dbReference type="Pfam" id="PF21762">
    <property type="entry name" value="DEDDh_C"/>
    <property type="match status" value="1"/>
</dbReference>
<proteinExistence type="predicted"/>
<dbReference type="GeneID" id="36515087"/>
<accession>A0A2T0FFF4</accession>
<sequence length="376" mass="44165">MQVALKNFEATISQKGRYTHNEQQTLRNIFNAPSAATVEEPSTLQPLAETERSAHQLLGSLGRNYPREYFDPSLMILLADHLAKSKRITFCSIDCEFFERTPSLITEIGLSVVEIDRIKPFCLPPIRNYHLVRKEGFEKTRNFKYVPDHRGYSATATSVTLPMERNREHFKEILEYWINRSKSRDSFFVYVGHGVLQDMDVLRKNEFYLPANYVLDTSILWCYPLQKYQVSLFDIMTEMGLQQRFLHNGVNDAYITLQAAVNLTDPVFREDNSMWDYMALLNHHDAFLKLDQDLKLYLSTNTLKHRVYQPRFNKLERSKRGSREYYLNSPDPIASEKVEMFCFKVFEHIGSDKFREELEDFKKKSLPDLFETKLTT</sequence>
<dbReference type="InterPro" id="IPR012337">
    <property type="entry name" value="RNaseH-like_sf"/>
</dbReference>
<name>A0A2T0FFF4_9ASCO</name>
<evidence type="ECO:0000313" key="2">
    <source>
        <dbReference type="EMBL" id="PRT53718.1"/>
    </source>
</evidence>
<comment type="caution">
    <text evidence="2">The sequence shown here is derived from an EMBL/GenBank/DDBJ whole genome shotgun (WGS) entry which is preliminary data.</text>
</comment>
<dbReference type="PANTHER" id="PTHR28083:SF1">
    <property type="entry name" value="GOOD FOR FULL DBP5 ACTIVITY PROTEIN 2"/>
    <property type="match status" value="1"/>
</dbReference>
<reference evidence="2 3" key="1">
    <citation type="submission" date="2017-04" db="EMBL/GenBank/DDBJ databases">
        <title>Genome sequencing of [Candida] sorbophila.</title>
        <authorList>
            <person name="Ahn J.O."/>
        </authorList>
    </citation>
    <scope>NUCLEOTIDE SEQUENCE [LARGE SCALE GENOMIC DNA]</scope>
    <source>
        <strain evidence="2 3">DS02</strain>
    </source>
</reference>
<dbReference type="EMBL" id="NDIQ01000001">
    <property type="protein sequence ID" value="PRT53718.1"/>
    <property type="molecule type" value="Genomic_DNA"/>
</dbReference>
<dbReference type="Proteomes" id="UP000238350">
    <property type="component" value="Unassembled WGS sequence"/>
</dbReference>
<organism evidence="2 3">
    <name type="scientific">Wickerhamiella sorbophila</name>
    <dbReference type="NCBI Taxonomy" id="45607"/>
    <lineage>
        <taxon>Eukaryota</taxon>
        <taxon>Fungi</taxon>
        <taxon>Dikarya</taxon>
        <taxon>Ascomycota</taxon>
        <taxon>Saccharomycotina</taxon>
        <taxon>Dipodascomycetes</taxon>
        <taxon>Dipodascales</taxon>
        <taxon>Trichomonascaceae</taxon>
        <taxon>Wickerhamiella</taxon>
    </lineage>
</organism>
<dbReference type="InterPro" id="IPR048519">
    <property type="entry name" value="Gfd2/YDR514C-like_C"/>
</dbReference>
<keyword evidence="3" id="KW-1185">Reference proteome</keyword>
<dbReference type="PANTHER" id="PTHR28083">
    <property type="entry name" value="GOOD FOR FULL DBP5 ACTIVITY PROTEIN 2"/>
    <property type="match status" value="1"/>
</dbReference>
<protein>
    <recommendedName>
        <fullName evidence="1">Gfd2/YDR514C-like C-terminal domain-containing protein</fullName>
    </recommendedName>
</protein>
<feature type="domain" description="Gfd2/YDR514C-like C-terminal" evidence="1">
    <location>
        <begin position="89"/>
        <end position="262"/>
    </location>
</feature>
<dbReference type="RefSeq" id="XP_024663664.1">
    <property type="nucleotide sequence ID" value="XM_024807896.1"/>
</dbReference>